<dbReference type="RefSeq" id="WP_266125194.1">
    <property type="nucleotide sequence ID" value="NZ_JAJHNU010000007.1"/>
</dbReference>
<dbReference type="InterPro" id="IPR007332">
    <property type="entry name" value="DUF411"/>
</dbReference>
<evidence type="ECO:0000313" key="3">
    <source>
        <dbReference type="Proteomes" id="UP001168613"/>
    </source>
</evidence>
<keyword evidence="3" id="KW-1185">Reference proteome</keyword>
<name>A0ABT8ENH2_9BURK</name>
<accession>A0ABT8ENH2</accession>
<feature type="signal peptide" evidence="1">
    <location>
        <begin position="1"/>
        <end position="22"/>
    </location>
</feature>
<sequence>MFYSTRAIAGLILLSSAMGVAAQQVTLHKNPWCGCCEAYAQYLEAEGIQVARRDHQELNSIKQKLNTQQVSSCHTIEWGDHVIEGHVPMSAIRQLMRDPKAPYGIAVPDMPLNSPGMGPEVPGTLPVYAIDKNGNVIGEYGRF</sequence>
<gene>
    <name evidence="2" type="ORF">LMS43_16405</name>
</gene>
<comment type="caution">
    <text evidence="2">The sequence shown here is derived from an EMBL/GenBank/DDBJ whole genome shotgun (WGS) entry which is preliminary data.</text>
</comment>
<proteinExistence type="predicted"/>
<evidence type="ECO:0000256" key="1">
    <source>
        <dbReference type="SAM" id="SignalP"/>
    </source>
</evidence>
<protein>
    <submittedName>
        <fullName evidence="2">CopG family transcriptional regulator</fullName>
    </submittedName>
</protein>
<dbReference type="SUPFAM" id="SSF52833">
    <property type="entry name" value="Thioredoxin-like"/>
    <property type="match status" value="1"/>
</dbReference>
<dbReference type="Gene3D" id="3.40.30.10">
    <property type="entry name" value="Glutaredoxin"/>
    <property type="match status" value="1"/>
</dbReference>
<reference evidence="2" key="1">
    <citation type="submission" date="2021-11" db="EMBL/GenBank/DDBJ databases">
        <title>Draft genome sequence of Alcaligenes endophyticus type strain CCUG 75668T.</title>
        <authorList>
            <person name="Salva-Serra F."/>
            <person name="Duran R.E."/>
            <person name="Seeger M."/>
            <person name="Moore E.R.B."/>
            <person name="Jaen-Luchoro D."/>
        </authorList>
    </citation>
    <scope>NUCLEOTIDE SEQUENCE</scope>
    <source>
        <strain evidence="2">CCUG 75668</strain>
    </source>
</reference>
<organism evidence="2 3">
    <name type="scientific">Alcaligenes endophyticus</name>
    <dbReference type="NCBI Taxonomy" id="1929088"/>
    <lineage>
        <taxon>Bacteria</taxon>
        <taxon>Pseudomonadati</taxon>
        <taxon>Pseudomonadota</taxon>
        <taxon>Betaproteobacteria</taxon>
        <taxon>Burkholderiales</taxon>
        <taxon>Alcaligenaceae</taxon>
        <taxon>Alcaligenes</taxon>
    </lineage>
</organism>
<keyword evidence="1" id="KW-0732">Signal</keyword>
<dbReference type="Pfam" id="PF04214">
    <property type="entry name" value="DUF411"/>
    <property type="match status" value="1"/>
</dbReference>
<feature type="chain" id="PRO_5047099404" evidence="1">
    <location>
        <begin position="23"/>
        <end position="143"/>
    </location>
</feature>
<evidence type="ECO:0000313" key="2">
    <source>
        <dbReference type="EMBL" id="MDN4122872.1"/>
    </source>
</evidence>
<dbReference type="Proteomes" id="UP001168613">
    <property type="component" value="Unassembled WGS sequence"/>
</dbReference>
<dbReference type="EMBL" id="JAJHNU010000007">
    <property type="protein sequence ID" value="MDN4122872.1"/>
    <property type="molecule type" value="Genomic_DNA"/>
</dbReference>
<dbReference type="InterPro" id="IPR036249">
    <property type="entry name" value="Thioredoxin-like_sf"/>
</dbReference>